<evidence type="ECO:0000256" key="1">
    <source>
        <dbReference type="ARBA" id="ARBA00002684"/>
    </source>
</evidence>
<feature type="domain" description="Type II secretion system protein GspF" evidence="16">
    <location>
        <begin position="70"/>
        <end position="192"/>
    </location>
</feature>
<organism evidence="17 18">
    <name type="scientific">Dokdonella fugitiva</name>
    <dbReference type="NCBI Taxonomy" id="328517"/>
    <lineage>
        <taxon>Bacteria</taxon>
        <taxon>Pseudomonadati</taxon>
        <taxon>Pseudomonadota</taxon>
        <taxon>Gammaproteobacteria</taxon>
        <taxon>Lysobacterales</taxon>
        <taxon>Rhodanobacteraceae</taxon>
        <taxon>Dokdonella</taxon>
    </lineage>
</organism>
<keyword evidence="18" id="KW-1185">Reference proteome</keyword>
<dbReference type="InterPro" id="IPR003004">
    <property type="entry name" value="GspF/PilC"/>
</dbReference>
<dbReference type="InterPro" id="IPR042094">
    <property type="entry name" value="T2SS_GspF_sf"/>
</dbReference>
<dbReference type="OrthoDB" id="9805682at2"/>
<dbReference type="PROSITE" id="PS00874">
    <property type="entry name" value="T2SP_F"/>
    <property type="match status" value="1"/>
</dbReference>
<gene>
    <name evidence="17" type="ORF">EV148_103327</name>
</gene>
<comment type="caution">
    <text evidence="17">The sequence shown here is derived from an EMBL/GenBank/DDBJ whole genome shotgun (WGS) entry which is preliminary data.</text>
</comment>
<evidence type="ECO:0000259" key="16">
    <source>
        <dbReference type="Pfam" id="PF00482"/>
    </source>
</evidence>
<keyword evidence="9" id="KW-0106">Calcium</keyword>
<dbReference type="GO" id="GO:0015628">
    <property type="term" value="P:protein secretion by the type II secretion system"/>
    <property type="evidence" value="ECO:0007669"/>
    <property type="project" value="InterPro"/>
</dbReference>
<dbReference type="PANTHER" id="PTHR30012:SF0">
    <property type="entry name" value="TYPE II SECRETION SYSTEM PROTEIN F-RELATED"/>
    <property type="match status" value="1"/>
</dbReference>
<evidence type="ECO:0000313" key="18">
    <source>
        <dbReference type="Proteomes" id="UP000294862"/>
    </source>
</evidence>
<evidence type="ECO:0000313" key="17">
    <source>
        <dbReference type="EMBL" id="TCO41407.1"/>
    </source>
</evidence>
<keyword evidence="6" id="KW-0997">Cell inner membrane</keyword>
<comment type="subcellular location">
    <subcellularLocation>
        <location evidence="2 14">Cell inner membrane</location>
        <topology evidence="2 14">Multi-pass membrane protein</topology>
    </subcellularLocation>
</comment>
<comment type="function">
    <text evidence="1">Component of the type II secretion system inner membrane complex required for the energy-dependent secretion of extracellular factors such as proteases and toxins from the periplasm.</text>
</comment>
<name>A0A4R2IB29_9GAMM</name>
<dbReference type="GO" id="GO:0005886">
    <property type="term" value="C:plasma membrane"/>
    <property type="evidence" value="ECO:0007669"/>
    <property type="project" value="UniProtKB-SubCell"/>
</dbReference>
<dbReference type="InterPro" id="IPR011850">
    <property type="entry name" value="T2SS_GspF"/>
</dbReference>
<dbReference type="NCBIfam" id="TIGR02120">
    <property type="entry name" value="GspF"/>
    <property type="match status" value="1"/>
</dbReference>
<keyword evidence="10" id="KW-0653">Protein transport</keyword>
<keyword evidence="11 15" id="KW-1133">Transmembrane helix</keyword>
<dbReference type="RefSeq" id="WP_131996470.1">
    <property type="nucleotide sequence ID" value="NZ_JACGXM010000004.1"/>
</dbReference>
<keyword evidence="7 14" id="KW-0812">Transmembrane</keyword>
<keyword evidence="8" id="KW-0479">Metal-binding</keyword>
<keyword evidence="5" id="KW-1003">Cell membrane</keyword>
<sequence length="403" mass="42717">MPAFAYQALDAAGKTQRGVLQGDTARAVRGLLRERGLNPLVVDEVRDGAPAGGAVRLRRGLSGTQLALLTRQLATLIGAGLPIDEALGALSEQAENERQRALTVSLRARVMEGASLAQAMAEFPDAFPEIFRATVAAGEQSGRLDGVLEKLADYAEARDALGQKILAALAYPLLLTLVAVAVVAGLLTWVVPQIVGVFQNLHQGLPLATRLLIGLSAFLRAWGWLILLTVLALVAAARVALRGEAVRARWHAWQLRLPLAGRLVRAANTARATRTLAVLAGSAVPLLDALGIAAQVVSNLPMRDALKRAALKVREGGAFSRALGESGQFPPVALRLIASGERSGELPRMLEEAAAQQQRELDRWLTALTAVLGPAVILVVGAIVLFIVLAILLPIFNLNQMVK</sequence>
<dbReference type="InterPro" id="IPR018076">
    <property type="entry name" value="T2SS_GspF_dom"/>
</dbReference>
<keyword evidence="12 15" id="KW-0472">Membrane</keyword>
<dbReference type="FunFam" id="1.20.81.30:FF:000001">
    <property type="entry name" value="Type II secretion system protein F"/>
    <property type="match status" value="2"/>
</dbReference>
<dbReference type="Pfam" id="PF00482">
    <property type="entry name" value="T2SSF"/>
    <property type="match status" value="2"/>
</dbReference>
<accession>A0A4R2IB29</accession>
<comment type="similarity">
    <text evidence="3 14">Belongs to the GSP F family.</text>
</comment>
<dbReference type="Gene3D" id="1.20.81.30">
    <property type="entry name" value="Type II secretion system (T2SS), domain F"/>
    <property type="match status" value="2"/>
</dbReference>
<evidence type="ECO:0000256" key="11">
    <source>
        <dbReference type="ARBA" id="ARBA00022989"/>
    </source>
</evidence>
<feature type="transmembrane region" description="Helical" evidence="15">
    <location>
        <begin position="364"/>
        <end position="396"/>
    </location>
</feature>
<evidence type="ECO:0000256" key="12">
    <source>
        <dbReference type="ARBA" id="ARBA00023136"/>
    </source>
</evidence>
<dbReference type="PRINTS" id="PR00812">
    <property type="entry name" value="BCTERIALGSPF"/>
</dbReference>
<feature type="transmembrane region" description="Helical" evidence="15">
    <location>
        <begin position="221"/>
        <end position="241"/>
    </location>
</feature>
<dbReference type="GO" id="GO:0046872">
    <property type="term" value="F:metal ion binding"/>
    <property type="evidence" value="ECO:0007669"/>
    <property type="project" value="UniProtKB-KW"/>
</dbReference>
<evidence type="ECO:0000256" key="10">
    <source>
        <dbReference type="ARBA" id="ARBA00022927"/>
    </source>
</evidence>
<protein>
    <recommendedName>
        <fullName evidence="13">General secretion pathway protein F</fullName>
    </recommendedName>
</protein>
<evidence type="ECO:0000256" key="8">
    <source>
        <dbReference type="ARBA" id="ARBA00022723"/>
    </source>
</evidence>
<dbReference type="AlphaFoldDB" id="A0A4R2IB29"/>
<evidence type="ECO:0000256" key="15">
    <source>
        <dbReference type="SAM" id="Phobius"/>
    </source>
</evidence>
<evidence type="ECO:0000256" key="4">
    <source>
        <dbReference type="ARBA" id="ARBA00022448"/>
    </source>
</evidence>
<evidence type="ECO:0000256" key="3">
    <source>
        <dbReference type="ARBA" id="ARBA00005745"/>
    </source>
</evidence>
<keyword evidence="4 14" id="KW-0813">Transport</keyword>
<evidence type="ECO:0000256" key="5">
    <source>
        <dbReference type="ARBA" id="ARBA00022475"/>
    </source>
</evidence>
<evidence type="ECO:0000256" key="14">
    <source>
        <dbReference type="RuleBase" id="RU003923"/>
    </source>
</evidence>
<dbReference type="InterPro" id="IPR001992">
    <property type="entry name" value="T2SS_GspF/T4SS_PilC_CS"/>
</dbReference>
<dbReference type="EMBL" id="SLWQ01000003">
    <property type="protein sequence ID" value="TCO41407.1"/>
    <property type="molecule type" value="Genomic_DNA"/>
</dbReference>
<dbReference type="GO" id="GO:0015627">
    <property type="term" value="C:type II protein secretion system complex"/>
    <property type="evidence" value="ECO:0007669"/>
    <property type="project" value="InterPro"/>
</dbReference>
<proteinExistence type="inferred from homology"/>
<dbReference type="Proteomes" id="UP000294862">
    <property type="component" value="Unassembled WGS sequence"/>
</dbReference>
<evidence type="ECO:0000256" key="13">
    <source>
        <dbReference type="ARBA" id="ARBA00030750"/>
    </source>
</evidence>
<reference evidence="17 18" key="1">
    <citation type="journal article" date="2015" name="Stand. Genomic Sci.">
        <title>Genomic Encyclopedia of Bacterial and Archaeal Type Strains, Phase III: the genomes of soil and plant-associated and newly described type strains.</title>
        <authorList>
            <person name="Whitman W.B."/>
            <person name="Woyke T."/>
            <person name="Klenk H.P."/>
            <person name="Zhou Y."/>
            <person name="Lilburn T.G."/>
            <person name="Beck B.J."/>
            <person name="De Vos P."/>
            <person name="Vandamme P."/>
            <person name="Eisen J.A."/>
            <person name="Garrity G."/>
            <person name="Hugenholtz P."/>
            <person name="Kyrpides N.C."/>
        </authorList>
    </citation>
    <scope>NUCLEOTIDE SEQUENCE [LARGE SCALE GENOMIC DNA]</scope>
    <source>
        <strain evidence="17 18">A3</strain>
    </source>
</reference>
<evidence type="ECO:0000256" key="9">
    <source>
        <dbReference type="ARBA" id="ARBA00022837"/>
    </source>
</evidence>
<feature type="domain" description="Type II secretion system protein GspF" evidence="16">
    <location>
        <begin position="273"/>
        <end position="394"/>
    </location>
</feature>
<evidence type="ECO:0000256" key="6">
    <source>
        <dbReference type="ARBA" id="ARBA00022519"/>
    </source>
</evidence>
<feature type="transmembrane region" description="Helical" evidence="15">
    <location>
        <begin position="168"/>
        <end position="191"/>
    </location>
</feature>
<dbReference type="PANTHER" id="PTHR30012">
    <property type="entry name" value="GENERAL SECRETION PATHWAY PROTEIN"/>
    <property type="match status" value="1"/>
</dbReference>
<evidence type="ECO:0000256" key="7">
    <source>
        <dbReference type="ARBA" id="ARBA00022692"/>
    </source>
</evidence>
<evidence type="ECO:0000256" key="2">
    <source>
        <dbReference type="ARBA" id="ARBA00004429"/>
    </source>
</evidence>